<comment type="caution">
    <text evidence="2">The sequence shown here is derived from an EMBL/GenBank/DDBJ whole genome shotgun (WGS) entry which is preliminary data.</text>
</comment>
<feature type="transmembrane region" description="Helical" evidence="1">
    <location>
        <begin position="114"/>
        <end position="130"/>
    </location>
</feature>
<evidence type="ECO:0000313" key="2">
    <source>
        <dbReference type="EMBL" id="GCE20034.1"/>
    </source>
</evidence>
<dbReference type="Proteomes" id="UP000287188">
    <property type="component" value="Unassembled WGS sequence"/>
</dbReference>
<gene>
    <name evidence="2" type="ORF">KDK_38340</name>
</gene>
<keyword evidence="1" id="KW-1133">Transmembrane helix</keyword>
<name>A0A402ALY4_9CHLR</name>
<proteinExistence type="predicted"/>
<feature type="transmembrane region" description="Helical" evidence="1">
    <location>
        <begin position="12"/>
        <end position="35"/>
    </location>
</feature>
<dbReference type="CDD" id="cd13963">
    <property type="entry name" value="PT_UbiA_2"/>
    <property type="match status" value="1"/>
</dbReference>
<evidence type="ECO:0000256" key="1">
    <source>
        <dbReference type="SAM" id="Phobius"/>
    </source>
</evidence>
<organism evidence="2 3">
    <name type="scientific">Dictyobacter kobayashii</name>
    <dbReference type="NCBI Taxonomy" id="2014872"/>
    <lineage>
        <taxon>Bacteria</taxon>
        <taxon>Bacillati</taxon>
        <taxon>Chloroflexota</taxon>
        <taxon>Ktedonobacteria</taxon>
        <taxon>Ktedonobacterales</taxon>
        <taxon>Dictyobacteraceae</taxon>
        <taxon>Dictyobacter</taxon>
    </lineage>
</organism>
<evidence type="ECO:0008006" key="4">
    <source>
        <dbReference type="Google" id="ProtNLM"/>
    </source>
</evidence>
<keyword evidence="1" id="KW-0812">Transmembrane</keyword>
<accession>A0A402ALY4</accession>
<keyword evidence="3" id="KW-1185">Reference proteome</keyword>
<sequence>MMVFYSFRLKHVVLIDVFCIAAGFVLRIIAGTVAIPVVISPWLYLVTCFLSLFMGFGKRRHELVLLQGQAGSHRKILKEYSIPMLDQMITIVVSGTLMSYSLYTVQGQTGNHRLMITVPFVLYGVFRYLYLVYMRMDGGSPDEILLRDRHILAAVLLCVITVITVLYLLPQS</sequence>
<protein>
    <recommendedName>
        <fullName evidence="4">Decaprenyl-phosphate phosphoribosyltransferase</fullName>
    </recommendedName>
</protein>
<evidence type="ECO:0000313" key="3">
    <source>
        <dbReference type="Proteomes" id="UP000287188"/>
    </source>
</evidence>
<dbReference type="EMBL" id="BIFS01000001">
    <property type="protein sequence ID" value="GCE20034.1"/>
    <property type="molecule type" value="Genomic_DNA"/>
</dbReference>
<feature type="transmembrane region" description="Helical" evidence="1">
    <location>
        <begin position="41"/>
        <end position="57"/>
    </location>
</feature>
<dbReference type="AlphaFoldDB" id="A0A402ALY4"/>
<feature type="transmembrane region" description="Helical" evidence="1">
    <location>
        <begin position="151"/>
        <end position="169"/>
    </location>
</feature>
<keyword evidence="1" id="KW-0472">Membrane</keyword>
<reference evidence="3" key="1">
    <citation type="submission" date="2018-12" db="EMBL/GenBank/DDBJ databases">
        <title>Tengunoibacter tsumagoiensis gen. nov., sp. nov., Dictyobacter kobayashii sp. nov., D. alpinus sp. nov., and D. joshuensis sp. nov. and description of Dictyobacteraceae fam. nov. within the order Ktedonobacterales isolated from Tengu-no-mugimeshi.</title>
        <authorList>
            <person name="Wang C.M."/>
            <person name="Zheng Y."/>
            <person name="Sakai Y."/>
            <person name="Toyoda A."/>
            <person name="Minakuchi Y."/>
            <person name="Abe K."/>
            <person name="Yokota A."/>
            <person name="Yabe S."/>
        </authorList>
    </citation>
    <scope>NUCLEOTIDE SEQUENCE [LARGE SCALE GENOMIC DNA]</scope>
    <source>
        <strain evidence="3">Uno11</strain>
    </source>
</reference>